<dbReference type="EMBL" id="BAABIL010000001">
    <property type="protein sequence ID" value="GAA4960555.1"/>
    <property type="molecule type" value="Genomic_DNA"/>
</dbReference>
<sequence>MSTWRCRSRRAVLWVYYLAAGLVAWGIAIVVGHYLLDASWSEAPGKALPAMGAFVGTAMGDAIRRRRLLRKQQDTRESSS</sequence>
<comment type="caution">
    <text evidence="2">The sequence shown here is derived from an EMBL/GenBank/DDBJ whole genome shotgun (WGS) entry which is preliminary data.</text>
</comment>
<evidence type="ECO:0000313" key="2">
    <source>
        <dbReference type="EMBL" id="GAA4960555.1"/>
    </source>
</evidence>
<keyword evidence="1" id="KW-0472">Membrane</keyword>
<accession>A0ABP9H699</accession>
<organism evidence="2 3">
    <name type="scientific">Kineococcus glutinatus</name>
    <dbReference type="NCBI Taxonomy" id="1070872"/>
    <lineage>
        <taxon>Bacteria</taxon>
        <taxon>Bacillati</taxon>
        <taxon>Actinomycetota</taxon>
        <taxon>Actinomycetes</taxon>
        <taxon>Kineosporiales</taxon>
        <taxon>Kineosporiaceae</taxon>
        <taxon>Kineococcus</taxon>
    </lineage>
</organism>
<feature type="transmembrane region" description="Helical" evidence="1">
    <location>
        <begin position="12"/>
        <end position="35"/>
    </location>
</feature>
<gene>
    <name evidence="2" type="ORF">GCM10023225_00110</name>
</gene>
<keyword evidence="1" id="KW-0812">Transmembrane</keyword>
<evidence type="ECO:0000256" key="1">
    <source>
        <dbReference type="SAM" id="Phobius"/>
    </source>
</evidence>
<evidence type="ECO:0000313" key="3">
    <source>
        <dbReference type="Proteomes" id="UP001501195"/>
    </source>
</evidence>
<name>A0ABP9H699_9ACTN</name>
<reference evidence="3" key="1">
    <citation type="journal article" date="2019" name="Int. J. Syst. Evol. Microbiol.">
        <title>The Global Catalogue of Microorganisms (GCM) 10K type strain sequencing project: providing services to taxonomists for standard genome sequencing and annotation.</title>
        <authorList>
            <consortium name="The Broad Institute Genomics Platform"/>
            <consortium name="The Broad Institute Genome Sequencing Center for Infectious Disease"/>
            <person name="Wu L."/>
            <person name="Ma J."/>
        </authorList>
    </citation>
    <scope>NUCLEOTIDE SEQUENCE [LARGE SCALE GENOMIC DNA]</scope>
    <source>
        <strain evidence="3">JCM 18126</strain>
    </source>
</reference>
<keyword evidence="3" id="KW-1185">Reference proteome</keyword>
<proteinExistence type="predicted"/>
<protein>
    <submittedName>
        <fullName evidence="2">Uncharacterized protein</fullName>
    </submittedName>
</protein>
<keyword evidence="1" id="KW-1133">Transmembrane helix</keyword>
<dbReference type="Proteomes" id="UP001501195">
    <property type="component" value="Unassembled WGS sequence"/>
</dbReference>